<keyword evidence="6 9" id="KW-0255">Endonuclease</keyword>
<keyword evidence="13" id="KW-1185">Reference proteome</keyword>
<dbReference type="PANTHER" id="PTHR11207:SF0">
    <property type="entry name" value="RIBONUCLEASE 3"/>
    <property type="match status" value="1"/>
</dbReference>
<feature type="domain" description="RNase III" evidence="11">
    <location>
        <begin position="29"/>
        <end position="153"/>
    </location>
</feature>
<dbReference type="GO" id="GO:0005737">
    <property type="term" value="C:cytoplasm"/>
    <property type="evidence" value="ECO:0007669"/>
    <property type="project" value="UniProtKB-SubCell"/>
</dbReference>
<evidence type="ECO:0000259" key="10">
    <source>
        <dbReference type="PROSITE" id="PS50137"/>
    </source>
</evidence>
<evidence type="ECO:0000259" key="11">
    <source>
        <dbReference type="PROSITE" id="PS50142"/>
    </source>
</evidence>
<dbReference type="SMART" id="SM00358">
    <property type="entry name" value="DSRM"/>
    <property type="match status" value="1"/>
</dbReference>
<dbReference type="PROSITE" id="PS50137">
    <property type="entry name" value="DS_RBD"/>
    <property type="match status" value="1"/>
</dbReference>
<keyword evidence="9" id="KW-0819">tRNA processing</keyword>
<dbReference type="EMBL" id="CP036279">
    <property type="protein sequence ID" value="QDU64829.1"/>
    <property type="molecule type" value="Genomic_DNA"/>
</dbReference>
<sequence>MTTVKAAKKKSSSASRKTTASVSEQEQLLVDCQELLKYQFQDVELLISSLTHASSADSRVVSNERLEFLGDSVLGLVICEVLYHRFPQLLEGELTKIKSVVVSRRTCARISRQLGMERFLILGKGMASQSVIPASVMADVFESLIAAIYLDGGIDPAREFVLSHTEAEIEKAASGHHGGNFKSILQQMSQKEFGATPTYEMLEEQGPDHSKLFRVTAVIGNFRYPAAWGRNKKEAEQRAALNALCQIGGREVPYAADD</sequence>
<comment type="subunit">
    <text evidence="9">Homodimer.</text>
</comment>
<comment type="function">
    <text evidence="9">Digests double-stranded RNA. Involved in the processing of primary rRNA transcript to yield the immediate precursors to the large and small rRNAs (23S and 16S). Processes some mRNAs, and tRNAs when they are encoded in the rRNA operon. Processes pre-crRNA and tracrRNA of type II CRISPR loci if present in the organism.</text>
</comment>
<evidence type="ECO:0000256" key="1">
    <source>
        <dbReference type="ARBA" id="ARBA00000109"/>
    </source>
</evidence>
<dbReference type="OrthoDB" id="9805026at2"/>
<keyword evidence="9" id="KW-0460">Magnesium</keyword>
<dbReference type="RefSeq" id="WP_145263301.1">
    <property type="nucleotide sequence ID" value="NZ_CP036279.1"/>
</dbReference>
<evidence type="ECO:0000256" key="7">
    <source>
        <dbReference type="ARBA" id="ARBA00022801"/>
    </source>
</evidence>
<comment type="catalytic activity">
    <reaction evidence="1 9">
        <text>Endonucleolytic cleavage to 5'-phosphomonoester.</text>
        <dbReference type="EC" id="3.1.26.3"/>
    </reaction>
</comment>
<feature type="binding site" evidence="9">
    <location>
        <position position="139"/>
    </location>
    <ligand>
        <name>Mg(2+)</name>
        <dbReference type="ChEBI" id="CHEBI:18420"/>
    </ligand>
</feature>
<keyword evidence="9" id="KW-0479">Metal-binding</keyword>
<dbReference type="Pfam" id="PF14622">
    <property type="entry name" value="Ribonucleas_3_3"/>
    <property type="match status" value="1"/>
</dbReference>
<dbReference type="CDD" id="cd00593">
    <property type="entry name" value="RIBOc"/>
    <property type="match status" value="1"/>
</dbReference>
<name>A0A518BCY7_9BACT</name>
<accession>A0A518BCY7</accession>
<reference evidence="12 13" key="1">
    <citation type="submission" date="2019-02" db="EMBL/GenBank/DDBJ databases">
        <title>Deep-cultivation of Planctomycetes and their phenomic and genomic characterization uncovers novel biology.</title>
        <authorList>
            <person name="Wiegand S."/>
            <person name="Jogler M."/>
            <person name="Boedeker C."/>
            <person name="Pinto D."/>
            <person name="Vollmers J."/>
            <person name="Rivas-Marin E."/>
            <person name="Kohn T."/>
            <person name="Peeters S.H."/>
            <person name="Heuer A."/>
            <person name="Rast P."/>
            <person name="Oberbeckmann S."/>
            <person name="Bunk B."/>
            <person name="Jeske O."/>
            <person name="Meyerdierks A."/>
            <person name="Storesund J.E."/>
            <person name="Kallscheuer N."/>
            <person name="Luecker S."/>
            <person name="Lage O.M."/>
            <person name="Pohl T."/>
            <person name="Merkel B.J."/>
            <person name="Hornburger P."/>
            <person name="Mueller R.-W."/>
            <person name="Bruemmer F."/>
            <person name="Labrenz M."/>
            <person name="Spormann A.M."/>
            <person name="Op den Camp H."/>
            <person name="Overmann J."/>
            <person name="Amann R."/>
            <person name="Jetten M.S.M."/>
            <person name="Mascher T."/>
            <person name="Medema M.H."/>
            <person name="Devos D.P."/>
            <person name="Kaster A.-K."/>
            <person name="Ovreas L."/>
            <person name="Rohde M."/>
            <person name="Galperin M.Y."/>
            <person name="Jogler C."/>
        </authorList>
    </citation>
    <scope>NUCLEOTIDE SEQUENCE [LARGE SCALE GENOMIC DNA]</scope>
    <source>
        <strain evidence="12 13">Pan216</strain>
    </source>
</reference>
<dbReference type="InterPro" id="IPR036389">
    <property type="entry name" value="RNase_III_sf"/>
</dbReference>
<feature type="binding site" evidence="9">
    <location>
        <position position="142"/>
    </location>
    <ligand>
        <name>Mg(2+)</name>
        <dbReference type="ChEBI" id="CHEBI:18420"/>
    </ligand>
</feature>
<comment type="subcellular location">
    <subcellularLocation>
        <location evidence="9">Cytoplasm</location>
    </subcellularLocation>
</comment>
<dbReference type="GO" id="GO:0006364">
    <property type="term" value="P:rRNA processing"/>
    <property type="evidence" value="ECO:0007669"/>
    <property type="project" value="UniProtKB-UniRule"/>
</dbReference>
<dbReference type="PROSITE" id="PS50142">
    <property type="entry name" value="RNASE_3_2"/>
    <property type="match status" value="1"/>
</dbReference>
<evidence type="ECO:0000256" key="8">
    <source>
        <dbReference type="ARBA" id="ARBA00022884"/>
    </source>
</evidence>
<evidence type="ECO:0000256" key="2">
    <source>
        <dbReference type="ARBA" id="ARBA00010183"/>
    </source>
</evidence>
<dbReference type="SUPFAM" id="SSF69065">
    <property type="entry name" value="RNase III domain-like"/>
    <property type="match status" value="1"/>
</dbReference>
<evidence type="ECO:0000256" key="5">
    <source>
        <dbReference type="ARBA" id="ARBA00022722"/>
    </source>
</evidence>
<dbReference type="GO" id="GO:0003725">
    <property type="term" value="F:double-stranded RNA binding"/>
    <property type="evidence" value="ECO:0007669"/>
    <property type="project" value="TreeGrafter"/>
</dbReference>
<keyword evidence="4 9" id="KW-0507">mRNA processing</keyword>
<comment type="cofactor">
    <cofactor evidence="9">
        <name>Mg(2+)</name>
        <dbReference type="ChEBI" id="CHEBI:18420"/>
    </cofactor>
</comment>
<dbReference type="GO" id="GO:0006397">
    <property type="term" value="P:mRNA processing"/>
    <property type="evidence" value="ECO:0007669"/>
    <property type="project" value="UniProtKB-UniRule"/>
</dbReference>
<dbReference type="Pfam" id="PF00035">
    <property type="entry name" value="dsrm"/>
    <property type="match status" value="1"/>
</dbReference>
<dbReference type="Gene3D" id="3.30.160.20">
    <property type="match status" value="1"/>
</dbReference>
<evidence type="ECO:0000256" key="9">
    <source>
        <dbReference type="HAMAP-Rule" id="MF_00104"/>
    </source>
</evidence>
<organism evidence="12 13">
    <name type="scientific">Kolteria novifilia</name>
    <dbReference type="NCBI Taxonomy" id="2527975"/>
    <lineage>
        <taxon>Bacteria</taxon>
        <taxon>Pseudomonadati</taxon>
        <taxon>Planctomycetota</taxon>
        <taxon>Planctomycetia</taxon>
        <taxon>Kolteriales</taxon>
        <taxon>Kolteriaceae</taxon>
        <taxon>Kolteria</taxon>
    </lineage>
</organism>
<comment type="similarity">
    <text evidence="2">Belongs to the ribonuclease III family.</text>
</comment>
<dbReference type="AlphaFoldDB" id="A0A518BCY7"/>
<feature type="domain" description="DRBM" evidence="10">
    <location>
        <begin position="180"/>
        <end position="249"/>
    </location>
</feature>
<dbReference type="GO" id="GO:0046872">
    <property type="term" value="F:metal ion binding"/>
    <property type="evidence" value="ECO:0007669"/>
    <property type="project" value="UniProtKB-KW"/>
</dbReference>
<evidence type="ECO:0000313" key="13">
    <source>
        <dbReference type="Proteomes" id="UP000317093"/>
    </source>
</evidence>
<dbReference type="KEGG" id="knv:Pan216_57220"/>
<keyword evidence="7 9" id="KW-0378">Hydrolase</keyword>
<dbReference type="Gene3D" id="1.10.1520.10">
    <property type="entry name" value="Ribonuclease III domain"/>
    <property type="match status" value="1"/>
</dbReference>
<dbReference type="InterPro" id="IPR014720">
    <property type="entry name" value="dsRBD_dom"/>
</dbReference>
<keyword evidence="9" id="KW-0963">Cytoplasm</keyword>
<gene>
    <name evidence="9 12" type="primary">rnc</name>
    <name evidence="12" type="ORF">Pan216_57220</name>
</gene>
<feature type="active site" evidence="9">
    <location>
        <position position="142"/>
    </location>
</feature>
<dbReference type="HAMAP" id="MF_00104">
    <property type="entry name" value="RNase_III"/>
    <property type="match status" value="1"/>
</dbReference>
<proteinExistence type="inferred from homology"/>
<evidence type="ECO:0000256" key="4">
    <source>
        <dbReference type="ARBA" id="ARBA00022664"/>
    </source>
</evidence>
<keyword evidence="9" id="KW-0699">rRNA-binding</keyword>
<dbReference type="NCBIfam" id="TIGR02191">
    <property type="entry name" value="RNaseIII"/>
    <property type="match status" value="1"/>
</dbReference>
<dbReference type="GO" id="GO:0019843">
    <property type="term" value="F:rRNA binding"/>
    <property type="evidence" value="ECO:0007669"/>
    <property type="project" value="UniProtKB-KW"/>
</dbReference>
<feature type="active site" evidence="9">
    <location>
        <position position="71"/>
    </location>
</feature>
<dbReference type="PANTHER" id="PTHR11207">
    <property type="entry name" value="RIBONUCLEASE III"/>
    <property type="match status" value="1"/>
</dbReference>
<dbReference type="SMART" id="SM00535">
    <property type="entry name" value="RIBOc"/>
    <property type="match status" value="1"/>
</dbReference>
<dbReference type="InterPro" id="IPR011907">
    <property type="entry name" value="RNase_III"/>
</dbReference>
<dbReference type="InterPro" id="IPR000999">
    <property type="entry name" value="RNase_III_dom"/>
</dbReference>
<evidence type="ECO:0000256" key="3">
    <source>
        <dbReference type="ARBA" id="ARBA00022552"/>
    </source>
</evidence>
<dbReference type="GO" id="GO:0010468">
    <property type="term" value="P:regulation of gene expression"/>
    <property type="evidence" value="ECO:0007669"/>
    <property type="project" value="TreeGrafter"/>
</dbReference>
<protein>
    <recommendedName>
        <fullName evidence="9">Ribonuclease 3</fullName>
        <ecNumber evidence="9">3.1.26.3</ecNumber>
    </recommendedName>
    <alternativeName>
        <fullName evidence="9">Ribonuclease III</fullName>
        <shortName evidence="9">RNase III</shortName>
    </alternativeName>
</protein>
<keyword evidence="5 9" id="KW-0540">Nuclease</keyword>
<dbReference type="GO" id="GO:0008033">
    <property type="term" value="P:tRNA processing"/>
    <property type="evidence" value="ECO:0007669"/>
    <property type="project" value="UniProtKB-KW"/>
</dbReference>
<dbReference type="FunFam" id="1.10.1520.10:FF:000001">
    <property type="entry name" value="Ribonuclease 3"/>
    <property type="match status" value="1"/>
</dbReference>
<evidence type="ECO:0000256" key="6">
    <source>
        <dbReference type="ARBA" id="ARBA00022759"/>
    </source>
</evidence>
<dbReference type="GO" id="GO:0004525">
    <property type="term" value="F:ribonuclease III activity"/>
    <property type="evidence" value="ECO:0007669"/>
    <property type="project" value="UniProtKB-UniRule"/>
</dbReference>
<dbReference type="PROSITE" id="PS00517">
    <property type="entry name" value="RNASE_3_1"/>
    <property type="match status" value="1"/>
</dbReference>
<dbReference type="Proteomes" id="UP000317093">
    <property type="component" value="Chromosome"/>
</dbReference>
<keyword evidence="3 9" id="KW-0698">rRNA processing</keyword>
<keyword evidence="8 9" id="KW-0694">RNA-binding</keyword>
<evidence type="ECO:0000313" key="12">
    <source>
        <dbReference type="EMBL" id="QDU64829.1"/>
    </source>
</evidence>
<dbReference type="SUPFAM" id="SSF54768">
    <property type="entry name" value="dsRNA-binding domain-like"/>
    <property type="match status" value="1"/>
</dbReference>
<dbReference type="EC" id="3.1.26.3" evidence="9"/>
<dbReference type="CDD" id="cd10845">
    <property type="entry name" value="DSRM_RNAse_III_family"/>
    <property type="match status" value="1"/>
</dbReference>
<feature type="binding site" evidence="9">
    <location>
        <position position="67"/>
    </location>
    <ligand>
        <name>Mg(2+)</name>
        <dbReference type="ChEBI" id="CHEBI:18420"/>
    </ligand>
</feature>